<dbReference type="InterPro" id="IPR036259">
    <property type="entry name" value="MFS_trans_sf"/>
</dbReference>
<dbReference type="EnsemblMetazoa" id="ENSAATROPT008735">
    <property type="protein sequence ID" value="ENSAATROPP007876"/>
    <property type="gene ID" value="ENSAATROPG007118"/>
</dbReference>
<evidence type="ECO:0000256" key="2">
    <source>
        <dbReference type="ARBA" id="ARBA00022448"/>
    </source>
</evidence>
<feature type="transmembrane region" description="Helical" evidence="8">
    <location>
        <begin position="324"/>
        <end position="346"/>
    </location>
</feature>
<accession>A0AAG5D9P6</accession>
<dbReference type="AlphaFoldDB" id="A0AAG5D9P6"/>
<keyword evidence="11" id="KW-1185">Reference proteome</keyword>
<dbReference type="GO" id="GO:0005886">
    <property type="term" value="C:plasma membrane"/>
    <property type="evidence" value="ECO:0007669"/>
    <property type="project" value="UniProtKB-SubCell"/>
</dbReference>
<feature type="transmembrane region" description="Helical" evidence="8">
    <location>
        <begin position="111"/>
        <end position="131"/>
    </location>
</feature>
<feature type="transmembrane region" description="Helical" evidence="8">
    <location>
        <begin position="143"/>
        <end position="162"/>
    </location>
</feature>
<feature type="transmembrane region" description="Helical" evidence="8">
    <location>
        <begin position="396"/>
        <end position="418"/>
    </location>
</feature>
<keyword evidence="7 8" id="KW-0472">Membrane</keyword>
<feature type="transmembrane region" description="Helical" evidence="8">
    <location>
        <begin position="358"/>
        <end position="384"/>
    </location>
</feature>
<feature type="domain" description="Major facilitator superfamily (MFS) profile" evidence="9">
    <location>
        <begin position="13"/>
        <end position="450"/>
    </location>
</feature>
<comment type="subcellular location">
    <subcellularLocation>
        <location evidence="1">Cell membrane</location>
        <topology evidence="1">Multi-pass membrane protein</topology>
    </subcellularLocation>
</comment>
<keyword evidence="5 8" id="KW-0812">Transmembrane</keyword>
<dbReference type="InterPro" id="IPR005828">
    <property type="entry name" value="MFS_sugar_transport-like"/>
</dbReference>
<reference evidence="10" key="1">
    <citation type="submission" date="2024-04" db="UniProtKB">
        <authorList>
            <consortium name="EnsemblMetazoa"/>
        </authorList>
    </citation>
    <scope>IDENTIFICATION</scope>
    <source>
        <strain evidence="10">EBRO</strain>
    </source>
</reference>
<evidence type="ECO:0000256" key="4">
    <source>
        <dbReference type="ARBA" id="ARBA00022597"/>
    </source>
</evidence>
<feature type="transmembrane region" description="Helical" evidence="8">
    <location>
        <begin position="89"/>
        <end position="105"/>
    </location>
</feature>
<keyword evidence="2" id="KW-0813">Transport</keyword>
<dbReference type="Proteomes" id="UP000075880">
    <property type="component" value="Unassembled WGS sequence"/>
</dbReference>
<dbReference type="PROSITE" id="PS00216">
    <property type="entry name" value="SUGAR_TRANSPORT_1"/>
    <property type="match status" value="1"/>
</dbReference>
<evidence type="ECO:0000256" key="8">
    <source>
        <dbReference type="SAM" id="Phobius"/>
    </source>
</evidence>
<dbReference type="PANTHER" id="PTHR48021">
    <property type="match status" value="1"/>
</dbReference>
<feature type="transmembrane region" description="Helical" evidence="8">
    <location>
        <begin position="168"/>
        <end position="189"/>
    </location>
</feature>
<keyword evidence="6 8" id="KW-1133">Transmembrane helix</keyword>
<sequence>METSRGVRNQVFATGVMNIINLSHGAALGWVSPYLPVLMSTEQPLLETGPVTVEQGSWIGSILCLGALFGAFLYGYLVEKIGIKRTLQALVVPHSGFWILTYLATSVHQLYLARFLAGVSGGGIIVVFPLFIADISDKKIRGILGSVLALTSNGGILLMYVIGDVLHYHTVALTMLVLPLIFTVLMCFVPDTPQTCLKMGNPRHAERCFMFYRGVRTTEEQTSTIRQEFDNMKKFIEHNTSQNSRVTLADFRSREAKLGMFIGVFLMFINQFCGIFAILTYAASIFEEVGSTLSPNTSAIIMGTIQIVGTLSSFVFVDLAGRKVLLLVSTAGTGMGLLLLGVFNWLTFHDTVWLTNYSWFPILSLSATVYLFSIGLCNIPFFVLPEILPPKICNAGNTLSMVSITIFSFISLKIFPVMVEAINLYGAMGLFAGISFLGVLVIACVVPETKGKNLITAQNV</sequence>
<evidence type="ECO:0000256" key="5">
    <source>
        <dbReference type="ARBA" id="ARBA00022692"/>
    </source>
</evidence>
<proteinExistence type="predicted"/>
<organism evidence="10 11">
    <name type="scientific">Anopheles atroparvus</name>
    <name type="common">European mosquito</name>
    <dbReference type="NCBI Taxonomy" id="41427"/>
    <lineage>
        <taxon>Eukaryota</taxon>
        <taxon>Metazoa</taxon>
        <taxon>Ecdysozoa</taxon>
        <taxon>Arthropoda</taxon>
        <taxon>Hexapoda</taxon>
        <taxon>Insecta</taxon>
        <taxon>Pterygota</taxon>
        <taxon>Neoptera</taxon>
        <taxon>Endopterygota</taxon>
        <taxon>Diptera</taxon>
        <taxon>Nematocera</taxon>
        <taxon>Culicoidea</taxon>
        <taxon>Culicidae</taxon>
        <taxon>Anophelinae</taxon>
        <taxon>Anopheles</taxon>
    </lineage>
</organism>
<dbReference type="Gene3D" id="1.20.1250.20">
    <property type="entry name" value="MFS general substrate transporter like domains"/>
    <property type="match status" value="1"/>
</dbReference>
<dbReference type="Pfam" id="PF00083">
    <property type="entry name" value="Sugar_tr"/>
    <property type="match status" value="1"/>
</dbReference>
<evidence type="ECO:0000313" key="11">
    <source>
        <dbReference type="Proteomes" id="UP000075880"/>
    </source>
</evidence>
<name>A0AAG5D9P6_ANOAO</name>
<dbReference type="CDD" id="cd17358">
    <property type="entry name" value="MFS_GLUT6_8_Class3_like"/>
    <property type="match status" value="1"/>
</dbReference>
<evidence type="ECO:0000259" key="9">
    <source>
        <dbReference type="PROSITE" id="PS50850"/>
    </source>
</evidence>
<feature type="transmembrane region" description="Helical" evidence="8">
    <location>
        <begin position="424"/>
        <end position="446"/>
    </location>
</feature>
<dbReference type="PANTHER" id="PTHR48021:SF33">
    <property type="entry name" value="AT22075P-RELATED"/>
    <property type="match status" value="1"/>
</dbReference>
<evidence type="ECO:0000256" key="3">
    <source>
        <dbReference type="ARBA" id="ARBA00022475"/>
    </source>
</evidence>
<feature type="transmembrane region" description="Helical" evidence="8">
    <location>
        <begin position="12"/>
        <end position="35"/>
    </location>
</feature>
<protein>
    <recommendedName>
        <fullName evidence="9">Major facilitator superfamily (MFS) profile domain-containing protein</fullName>
    </recommendedName>
</protein>
<evidence type="ECO:0000256" key="1">
    <source>
        <dbReference type="ARBA" id="ARBA00004651"/>
    </source>
</evidence>
<dbReference type="InterPro" id="IPR050549">
    <property type="entry name" value="MFS_Trehalose_Transporter"/>
</dbReference>
<dbReference type="FunFam" id="1.20.1250.20:FF:000218">
    <property type="entry name" value="facilitated trehalose transporter Tret1"/>
    <property type="match status" value="1"/>
</dbReference>
<evidence type="ECO:0000256" key="7">
    <source>
        <dbReference type="ARBA" id="ARBA00023136"/>
    </source>
</evidence>
<dbReference type="PROSITE" id="PS50850">
    <property type="entry name" value="MFS"/>
    <property type="match status" value="1"/>
</dbReference>
<dbReference type="SUPFAM" id="SSF103473">
    <property type="entry name" value="MFS general substrate transporter"/>
    <property type="match status" value="1"/>
</dbReference>
<dbReference type="InterPro" id="IPR005829">
    <property type="entry name" value="Sugar_transporter_CS"/>
</dbReference>
<dbReference type="GO" id="GO:0051119">
    <property type="term" value="F:sugar transmembrane transporter activity"/>
    <property type="evidence" value="ECO:0007669"/>
    <property type="project" value="InterPro"/>
</dbReference>
<dbReference type="InterPro" id="IPR020846">
    <property type="entry name" value="MFS_dom"/>
</dbReference>
<keyword evidence="4" id="KW-0762">Sugar transport</keyword>
<dbReference type="InterPro" id="IPR044775">
    <property type="entry name" value="MFS_ERD6/Tret1-like"/>
</dbReference>
<evidence type="ECO:0000256" key="6">
    <source>
        <dbReference type="ARBA" id="ARBA00022989"/>
    </source>
</evidence>
<evidence type="ECO:0000313" key="10">
    <source>
        <dbReference type="EnsemblMetazoa" id="ENSAATROPP007876"/>
    </source>
</evidence>
<feature type="transmembrane region" description="Helical" evidence="8">
    <location>
        <begin position="55"/>
        <end position="77"/>
    </location>
</feature>
<feature type="transmembrane region" description="Helical" evidence="8">
    <location>
        <begin position="261"/>
        <end position="286"/>
    </location>
</feature>
<feature type="transmembrane region" description="Helical" evidence="8">
    <location>
        <begin position="298"/>
        <end position="317"/>
    </location>
</feature>
<keyword evidence="3" id="KW-1003">Cell membrane</keyword>